<evidence type="ECO:0000313" key="2">
    <source>
        <dbReference type="Proteomes" id="UP000828390"/>
    </source>
</evidence>
<reference evidence="1" key="1">
    <citation type="journal article" date="2019" name="bioRxiv">
        <title>The Genome of the Zebra Mussel, Dreissena polymorpha: A Resource for Invasive Species Research.</title>
        <authorList>
            <person name="McCartney M.A."/>
            <person name="Auch B."/>
            <person name="Kono T."/>
            <person name="Mallez S."/>
            <person name="Zhang Y."/>
            <person name="Obille A."/>
            <person name="Becker A."/>
            <person name="Abrahante J.E."/>
            <person name="Garbe J."/>
            <person name="Badalamenti J.P."/>
            <person name="Herman A."/>
            <person name="Mangelson H."/>
            <person name="Liachko I."/>
            <person name="Sullivan S."/>
            <person name="Sone E.D."/>
            <person name="Koren S."/>
            <person name="Silverstein K.A.T."/>
            <person name="Beckman K.B."/>
            <person name="Gohl D.M."/>
        </authorList>
    </citation>
    <scope>NUCLEOTIDE SEQUENCE</scope>
    <source>
        <strain evidence="1">Duluth1</strain>
        <tissue evidence="1">Whole animal</tissue>
    </source>
</reference>
<dbReference type="EMBL" id="JAIWYP010000006">
    <property type="protein sequence ID" value="KAH3811671.1"/>
    <property type="molecule type" value="Genomic_DNA"/>
</dbReference>
<name>A0A9D4JGC1_DREPO</name>
<dbReference type="AlphaFoldDB" id="A0A9D4JGC1"/>
<accession>A0A9D4JGC1</accession>
<evidence type="ECO:0000313" key="1">
    <source>
        <dbReference type="EMBL" id="KAH3811671.1"/>
    </source>
</evidence>
<protein>
    <submittedName>
        <fullName evidence="1">Uncharacterized protein</fullName>
    </submittedName>
</protein>
<keyword evidence="2" id="KW-1185">Reference proteome</keyword>
<sequence>MENVRNMGTDTENPVSFTTIPILKAEKAGTSSGVDDVHSEGTLKQCENNRTISLIIHTGKVILRTIFNRLKSMAKELFGEEQTGFRAEFRAR</sequence>
<reference evidence="1" key="2">
    <citation type="submission" date="2020-11" db="EMBL/GenBank/DDBJ databases">
        <authorList>
            <person name="McCartney M.A."/>
            <person name="Auch B."/>
            <person name="Kono T."/>
            <person name="Mallez S."/>
            <person name="Becker A."/>
            <person name="Gohl D.M."/>
            <person name="Silverstein K.A.T."/>
            <person name="Koren S."/>
            <person name="Bechman K.B."/>
            <person name="Herman A."/>
            <person name="Abrahante J.E."/>
            <person name="Garbe J."/>
        </authorList>
    </citation>
    <scope>NUCLEOTIDE SEQUENCE</scope>
    <source>
        <strain evidence="1">Duluth1</strain>
        <tissue evidence="1">Whole animal</tissue>
    </source>
</reference>
<dbReference type="Proteomes" id="UP000828390">
    <property type="component" value="Unassembled WGS sequence"/>
</dbReference>
<organism evidence="1 2">
    <name type="scientific">Dreissena polymorpha</name>
    <name type="common">Zebra mussel</name>
    <name type="synonym">Mytilus polymorpha</name>
    <dbReference type="NCBI Taxonomy" id="45954"/>
    <lineage>
        <taxon>Eukaryota</taxon>
        <taxon>Metazoa</taxon>
        <taxon>Spiralia</taxon>
        <taxon>Lophotrochozoa</taxon>
        <taxon>Mollusca</taxon>
        <taxon>Bivalvia</taxon>
        <taxon>Autobranchia</taxon>
        <taxon>Heteroconchia</taxon>
        <taxon>Euheterodonta</taxon>
        <taxon>Imparidentia</taxon>
        <taxon>Neoheterodontei</taxon>
        <taxon>Myida</taxon>
        <taxon>Dreissenoidea</taxon>
        <taxon>Dreissenidae</taxon>
        <taxon>Dreissena</taxon>
    </lineage>
</organism>
<comment type="caution">
    <text evidence="1">The sequence shown here is derived from an EMBL/GenBank/DDBJ whole genome shotgun (WGS) entry which is preliminary data.</text>
</comment>
<proteinExistence type="predicted"/>
<gene>
    <name evidence="1" type="ORF">DPMN_140083</name>
</gene>